<dbReference type="AlphaFoldDB" id="A0A2P2PYB8"/>
<sequence length="31" mass="3747">MLFLPTKFVFILSFLLDILIPLLQLSRERRL</sequence>
<reference evidence="1" key="1">
    <citation type="submission" date="2018-02" db="EMBL/GenBank/DDBJ databases">
        <title>Rhizophora mucronata_Transcriptome.</title>
        <authorList>
            <person name="Meera S.P."/>
            <person name="Sreeshan A."/>
            <person name="Augustine A."/>
        </authorList>
    </citation>
    <scope>NUCLEOTIDE SEQUENCE</scope>
    <source>
        <tissue evidence="1">Leaf</tissue>
    </source>
</reference>
<accession>A0A2P2PYB8</accession>
<evidence type="ECO:0000313" key="1">
    <source>
        <dbReference type="EMBL" id="MBX59649.1"/>
    </source>
</evidence>
<name>A0A2P2PYB8_RHIMU</name>
<proteinExistence type="predicted"/>
<protein>
    <submittedName>
        <fullName evidence="1">Uncharacterized protein</fullName>
    </submittedName>
</protein>
<dbReference type="EMBL" id="GGEC01079165">
    <property type="protein sequence ID" value="MBX59649.1"/>
    <property type="molecule type" value="Transcribed_RNA"/>
</dbReference>
<organism evidence="1">
    <name type="scientific">Rhizophora mucronata</name>
    <name type="common">Asiatic mangrove</name>
    <dbReference type="NCBI Taxonomy" id="61149"/>
    <lineage>
        <taxon>Eukaryota</taxon>
        <taxon>Viridiplantae</taxon>
        <taxon>Streptophyta</taxon>
        <taxon>Embryophyta</taxon>
        <taxon>Tracheophyta</taxon>
        <taxon>Spermatophyta</taxon>
        <taxon>Magnoliopsida</taxon>
        <taxon>eudicotyledons</taxon>
        <taxon>Gunneridae</taxon>
        <taxon>Pentapetalae</taxon>
        <taxon>rosids</taxon>
        <taxon>fabids</taxon>
        <taxon>Malpighiales</taxon>
        <taxon>Rhizophoraceae</taxon>
        <taxon>Rhizophora</taxon>
    </lineage>
</organism>